<dbReference type="AlphaFoldDB" id="A0A5C3MJ42"/>
<keyword evidence="2" id="KW-1185">Reference proteome</keyword>
<evidence type="ECO:0000313" key="2">
    <source>
        <dbReference type="Proteomes" id="UP000305948"/>
    </source>
</evidence>
<organism evidence="1 2">
    <name type="scientific">Heliocybe sulcata</name>
    <dbReference type="NCBI Taxonomy" id="5364"/>
    <lineage>
        <taxon>Eukaryota</taxon>
        <taxon>Fungi</taxon>
        <taxon>Dikarya</taxon>
        <taxon>Basidiomycota</taxon>
        <taxon>Agaricomycotina</taxon>
        <taxon>Agaricomycetes</taxon>
        <taxon>Gloeophyllales</taxon>
        <taxon>Gloeophyllaceae</taxon>
        <taxon>Heliocybe</taxon>
    </lineage>
</organism>
<proteinExistence type="predicted"/>
<protein>
    <submittedName>
        <fullName evidence="1">Uncharacterized protein</fullName>
    </submittedName>
</protein>
<reference evidence="1 2" key="1">
    <citation type="journal article" date="2019" name="Nat. Ecol. Evol.">
        <title>Megaphylogeny resolves global patterns of mushroom evolution.</title>
        <authorList>
            <person name="Varga T."/>
            <person name="Krizsan K."/>
            <person name="Foldi C."/>
            <person name="Dima B."/>
            <person name="Sanchez-Garcia M."/>
            <person name="Sanchez-Ramirez S."/>
            <person name="Szollosi G.J."/>
            <person name="Szarkandi J.G."/>
            <person name="Papp V."/>
            <person name="Albert L."/>
            <person name="Andreopoulos W."/>
            <person name="Angelini C."/>
            <person name="Antonin V."/>
            <person name="Barry K.W."/>
            <person name="Bougher N.L."/>
            <person name="Buchanan P."/>
            <person name="Buyck B."/>
            <person name="Bense V."/>
            <person name="Catcheside P."/>
            <person name="Chovatia M."/>
            <person name="Cooper J."/>
            <person name="Damon W."/>
            <person name="Desjardin D."/>
            <person name="Finy P."/>
            <person name="Geml J."/>
            <person name="Haridas S."/>
            <person name="Hughes K."/>
            <person name="Justo A."/>
            <person name="Karasinski D."/>
            <person name="Kautmanova I."/>
            <person name="Kiss B."/>
            <person name="Kocsube S."/>
            <person name="Kotiranta H."/>
            <person name="LaButti K.M."/>
            <person name="Lechner B.E."/>
            <person name="Liimatainen K."/>
            <person name="Lipzen A."/>
            <person name="Lukacs Z."/>
            <person name="Mihaltcheva S."/>
            <person name="Morgado L.N."/>
            <person name="Niskanen T."/>
            <person name="Noordeloos M.E."/>
            <person name="Ohm R.A."/>
            <person name="Ortiz-Santana B."/>
            <person name="Ovrebo C."/>
            <person name="Racz N."/>
            <person name="Riley R."/>
            <person name="Savchenko A."/>
            <person name="Shiryaev A."/>
            <person name="Soop K."/>
            <person name="Spirin V."/>
            <person name="Szebenyi C."/>
            <person name="Tomsovsky M."/>
            <person name="Tulloss R.E."/>
            <person name="Uehling J."/>
            <person name="Grigoriev I.V."/>
            <person name="Vagvolgyi C."/>
            <person name="Papp T."/>
            <person name="Martin F.M."/>
            <person name="Miettinen O."/>
            <person name="Hibbett D.S."/>
            <person name="Nagy L.G."/>
        </authorList>
    </citation>
    <scope>NUCLEOTIDE SEQUENCE [LARGE SCALE GENOMIC DNA]</scope>
    <source>
        <strain evidence="1 2">OMC1185</strain>
    </source>
</reference>
<dbReference type="Proteomes" id="UP000305948">
    <property type="component" value="Unassembled WGS sequence"/>
</dbReference>
<sequence>MPPGSTLTTPASIAGIYRNTMNDTQGGLKAGKHHDLPFGVDDRDDDLKVLDDIAATVSTGREGRYAAVTMTMHRDGSVSLKLAINSALQQEDRDAADQLLAALRRGAQETELLGTVKCYGKWMEPQYEFRDYNGIRQHYRSMVDEGRKGPEDGSVASYLDVMFRDLREALSQPPEERTEQVDGILFLAYQLSECYHLYRLRGTPRTSNRSEKFGGLQHPSAGYAAGDGYEGRGLKFLPRVFSFAA</sequence>
<evidence type="ECO:0000313" key="1">
    <source>
        <dbReference type="EMBL" id="TFK45422.1"/>
    </source>
</evidence>
<dbReference type="EMBL" id="ML213544">
    <property type="protein sequence ID" value="TFK45422.1"/>
    <property type="molecule type" value="Genomic_DNA"/>
</dbReference>
<name>A0A5C3MJ42_9AGAM</name>
<gene>
    <name evidence="1" type="ORF">OE88DRAFT_1729718</name>
</gene>
<accession>A0A5C3MJ42</accession>